<reference evidence="1" key="1">
    <citation type="submission" date="2023-02" db="EMBL/GenBank/DDBJ databases">
        <authorList>
            <person name="Palmer J.M."/>
        </authorList>
    </citation>
    <scope>NUCLEOTIDE SEQUENCE</scope>
    <source>
        <strain evidence="1">FW57</strain>
    </source>
</reference>
<evidence type="ECO:0000313" key="2">
    <source>
        <dbReference type="Proteomes" id="UP001197093"/>
    </source>
</evidence>
<gene>
    <name evidence="1" type="ORF">NEMBOFW57_006943</name>
</gene>
<dbReference type="EMBL" id="JAHCVI010000003">
    <property type="protein sequence ID" value="KAG7287432.1"/>
    <property type="molecule type" value="Genomic_DNA"/>
</dbReference>
<sequence length="104" mass="10796">MDKAQKLIQDTSSAFQTVVGTPSFGTAGLATENVHPLAAAIFSKTTELVKAGVEEAGQYASDHPYITAAVIGGVAITLAPQLVTVPALNAAGFALAQEERVRQW</sequence>
<name>A0AAD4HWY9_9PEZI</name>
<evidence type="ECO:0000313" key="1">
    <source>
        <dbReference type="EMBL" id="KAG7287432.1"/>
    </source>
</evidence>
<accession>A0AAD4HWY9</accession>
<organism evidence="1 2">
    <name type="scientific">Staphylotrichum longicolle</name>
    <dbReference type="NCBI Taxonomy" id="669026"/>
    <lineage>
        <taxon>Eukaryota</taxon>
        <taxon>Fungi</taxon>
        <taxon>Dikarya</taxon>
        <taxon>Ascomycota</taxon>
        <taxon>Pezizomycotina</taxon>
        <taxon>Sordariomycetes</taxon>
        <taxon>Sordariomycetidae</taxon>
        <taxon>Sordariales</taxon>
        <taxon>Chaetomiaceae</taxon>
        <taxon>Staphylotrichum</taxon>
    </lineage>
</organism>
<protein>
    <submittedName>
        <fullName evidence="1">Uncharacterized protein</fullName>
    </submittedName>
</protein>
<proteinExistence type="predicted"/>
<dbReference type="AlphaFoldDB" id="A0AAD4HWY9"/>
<comment type="caution">
    <text evidence="1">The sequence shown here is derived from an EMBL/GenBank/DDBJ whole genome shotgun (WGS) entry which is preliminary data.</text>
</comment>
<dbReference type="Proteomes" id="UP001197093">
    <property type="component" value="Unassembled WGS sequence"/>
</dbReference>
<keyword evidence="2" id="KW-1185">Reference proteome</keyword>